<evidence type="ECO:0000256" key="4">
    <source>
        <dbReference type="HAMAP-Rule" id="MF_00310"/>
    </source>
</evidence>
<dbReference type="GO" id="GO:0005524">
    <property type="term" value="F:ATP binding"/>
    <property type="evidence" value="ECO:0007669"/>
    <property type="project" value="UniProtKB-UniRule"/>
</dbReference>
<comment type="caution">
    <text evidence="8">The sequence shown here is derived from an EMBL/GenBank/DDBJ whole genome shotgun (WGS) entry which is preliminary data.</text>
</comment>
<dbReference type="Pfam" id="PF22919">
    <property type="entry name" value="ATP-synt_VA_C"/>
    <property type="match status" value="1"/>
</dbReference>
<dbReference type="CDD" id="cd01135">
    <property type="entry name" value="V_A-ATPase_B"/>
    <property type="match status" value="1"/>
</dbReference>
<keyword evidence="2 4" id="KW-0813">Transport</keyword>
<gene>
    <name evidence="4" type="primary">atpB</name>
    <name evidence="8" type="ORF">SPAR_26581</name>
</gene>
<dbReference type="InterPro" id="IPR036121">
    <property type="entry name" value="ATPase_F1/V1/A1_a/bsu_N_sf"/>
</dbReference>
<feature type="domain" description="ATP synthase A/B type C-terminal" evidence="7">
    <location>
        <begin position="357"/>
        <end position="452"/>
    </location>
</feature>
<dbReference type="RefSeq" id="WP_065967731.1">
    <property type="nucleotide sequence ID" value="NZ_ASQP01000341.1"/>
</dbReference>
<dbReference type="InterPro" id="IPR004100">
    <property type="entry name" value="ATPase_F1/V1/A1_a/bsu_N"/>
</dbReference>
<dbReference type="InterPro" id="IPR000194">
    <property type="entry name" value="ATPase_F1/V1/A1_a/bsu_nucl-bd"/>
</dbReference>
<evidence type="ECO:0000259" key="7">
    <source>
        <dbReference type="Pfam" id="PF22919"/>
    </source>
</evidence>
<dbReference type="InterPro" id="IPR055190">
    <property type="entry name" value="ATP-synt_VA_C"/>
</dbReference>
<dbReference type="PANTHER" id="PTHR43389">
    <property type="entry name" value="V-TYPE PROTON ATPASE SUBUNIT B"/>
    <property type="match status" value="1"/>
</dbReference>
<dbReference type="Pfam" id="PF02874">
    <property type="entry name" value="ATP-synt_ab_N"/>
    <property type="match status" value="1"/>
</dbReference>
<feature type="domain" description="ATPase F1/V1/A1 complex alpha/beta subunit N-terminal" evidence="6">
    <location>
        <begin position="17"/>
        <end position="76"/>
    </location>
</feature>
<keyword evidence="9" id="KW-1185">Reference proteome</keyword>
<dbReference type="PANTHER" id="PTHR43389:SF4">
    <property type="entry name" value="V-TYPE PROTON ATPASE SUBUNIT B"/>
    <property type="match status" value="1"/>
</dbReference>
<name>A0A1R1SDS0_9ACTN</name>
<feature type="domain" description="ATPase F1/V1/A1 complex alpha/beta subunit nucleotide-binding" evidence="5">
    <location>
        <begin position="135"/>
        <end position="351"/>
    </location>
</feature>
<evidence type="ECO:0000256" key="3">
    <source>
        <dbReference type="ARBA" id="ARBA00023065"/>
    </source>
</evidence>
<dbReference type="EMBL" id="ASQP01000341">
    <property type="protein sequence ID" value="OMI36372.1"/>
    <property type="molecule type" value="Genomic_DNA"/>
</dbReference>
<dbReference type="Pfam" id="PF00006">
    <property type="entry name" value="ATP-synt_ab"/>
    <property type="match status" value="1"/>
</dbReference>
<dbReference type="CDD" id="cd18118">
    <property type="entry name" value="ATP-synt_V_A-type_beta_N"/>
    <property type="match status" value="1"/>
</dbReference>
<dbReference type="AlphaFoldDB" id="A0A1R1SDS0"/>
<dbReference type="Proteomes" id="UP000186168">
    <property type="component" value="Unassembled WGS sequence"/>
</dbReference>
<accession>A0A1R1SDS0</accession>
<evidence type="ECO:0000259" key="5">
    <source>
        <dbReference type="Pfam" id="PF00006"/>
    </source>
</evidence>
<dbReference type="NCBIfam" id="NF003235">
    <property type="entry name" value="PRK04196.1"/>
    <property type="match status" value="1"/>
</dbReference>
<evidence type="ECO:0000259" key="6">
    <source>
        <dbReference type="Pfam" id="PF02874"/>
    </source>
</evidence>
<dbReference type="GO" id="GO:0046961">
    <property type="term" value="F:proton-transporting ATPase activity, rotational mechanism"/>
    <property type="evidence" value="ECO:0007669"/>
    <property type="project" value="TreeGrafter"/>
</dbReference>
<keyword evidence="4" id="KW-0375">Hydrogen ion transport</keyword>
<keyword evidence="3 4" id="KW-0406">Ion transport</keyword>
<organism evidence="8 9">
    <name type="scientific">Streptomyces sparsogenes DSM 40356</name>
    <dbReference type="NCBI Taxonomy" id="1331668"/>
    <lineage>
        <taxon>Bacteria</taxon>
        <taxon>Bacillati</taxon>
        <taxon>Actinomycetota</taxon>
        <taxon>Actinomycetes</taxon>
        <taxon>Kitasatosporales</taxon>
        <taxon>Streptomycetaceae</taxon>
        <taxon>Streptomyces</taxon>
    </lineage>
</organism>
<dbReference type="HAMAP" id="MF_00310">
    <property type="entry name" value="ATP_synth_B_arch"/>
    <property type="match status" value="1"/>
</dbReference>
<dbReference type="InterPro" id="IPR027417">
    <property type="entry name" value="P-loop_NTPase"/>
</dbReference>
<dbReference type="SUPFAM" id="SSF52540">
    <property type="entry name" value="P-loop containing nucleoside triphosphate hydrolases"/>
    <property type="match status" value="1"/>
</dbReference>
<dbReference type="GO" id="GO:0042777">
    <property type="term" value="P:proton motive force-driven plasma membrane ATP synthesis"/>
    <property type="evidence" value="ECO:0007669"/>
    <property type="project" value="UniProtKB-UniRule"/>
</dbReference>
<dbReference type="InterPro" id="IPR022879">
    <property type="entry name" value="V-ATPase_su_B/beta"/>
</dbReference>
<dbReference type="GO" id="GO:0046933">
    <property type="term" value="F:proton-transporting ATP synthase activity, rotational mechanism"/>
    <property type="evidence" value="ECO:0007669"/>
    <property type="project" value="UniProtKB-UniRule"/>
</dbReference>
<sequence length="471" mass="50357">MTAWSEVEYTAVRELRGPLAVVAGVSGVGWDEFVRITLDSGERRYGVVLEVDRDTAVVQVLEDTSGMDPARLRVSFAGEPLRVPVGTGWLGRTCNGRGEPVDGGPPVFGEASAPVGGTPINPVRREPPADPVLTGVGVIDALTTLVRGQKLPVFSVAGLPHLELALQIAAQSTVGGAAFSVVFAGMGLTHADASFVRDALEERAAAAELVLLLNTADDPVIERILTPRIALTVAEHLAFARGHHVLVVMTDMTAYAEALREVSAARGEVPARRAYPGYLYSDLASLYERCGRIRGRSGSVTVLPVLTMPAGDITHPVPDLTGYITEGQIVLSRQPHALGVYPPVDALSSLSRLMRKGAGPGRTRPDHLDVAAQTLAALSRARQVRELSDLVGQGALSPTDRRYLDFDQAFWRRFVAQPRDEARPLDRTLDAVWQVLLTLPRSELALLPTALLDGHGARETPAGGEREGAEE</sequence>
<dbReference type="SUPFAM" id="SSF50615">
    <property type="entry name" value="N-terminal domain of alpha and beta subunits of F1 ATP synthase"/>
    <property type="match status" value="1"/>
</dbReference>
<keyword evidence="8" id="KW-0378">Hydrolase</keyword>
<protein>
    <recommendedName>
        <fullName evidence="4">V-type ATP synthase beta chain</fullName>
    </recommendedName>
    <alternativeName>
        <fullName evidence="4">V-ATPase subunit B</fullName>
    </alternativeName>
</protein>
<proteinExistence type="inferred from homology"/>
<evidence type="ECO:0000313" key="9">
    <source>
        <dbReference type="Proteomes" id="UP000186168"/>
    </source>
</evidence>
<dbReference type="STRING" id="67365.GCA_001704635_03223"/>
<evidence type="ECO:0000256" key="2">
    <source>
        <dbReference type="ARBA" id="ARBA00022448"/>
    </source>
</evidence>
<evidence type="ECO:0000256" key="1">
    <source>
        <dbReference type="ARBA" id="ARBA00008936"/>
    </source>
</evidence>
<comment type="function">
    <text evidence="4">Produces ATP from ADP in the presence of a proton gradient across the membrane. The V-type beta chain is a regulatory subunit.</text>
</comment>
<dbReference type="GO" id="GO:0045259">
    <property type="term" value="C:proton-transporting ATP synthase complex"/>
    <property type="evidence" value="ECO:0007669"/>
    <property type="project" value="UniProtKB-ARBA"/>
</dbReference>
<keyword evidence="4" id="KW-0066">ATP synthesis</keyword>
<evidence type="ECO:0000313" key="8">
    <source>
        <dbReference type="EMBL" id="OMI36372.1"/>
    </source>
</evidence>
<reference evidence="8 9" key="1">
    <citation type="submission" date="2013-05" db="EMBL/GenBank/DDBJ databases">
        <title>Genome sequence of Streptomyces sparsogenes DSM 40356.</title>
        <authorList>
            <person name="Coyne S."/>
            <person name="Seebeck F.P."/>
        </authorList>
    </citation>
    <scope>NUCLEOTIDE SEQUENCE [LARGE SCALE GENOMIC DNA]</scope>
    <source>
        <strain evidence="8 9">DSM 40356</strain>
    </source>
</reference>
<comment type="similarity">
    <text evidence="1 4">Belongs to the ATPase alpha/beta chains family.</text>
</comment>
<dbReference type="GeneID" id="96747809"/>
<dbReference type="GO" id="GO:0016787">
    <property type="term" value="F:hydrolase activity"/>
    <property type="evidence" value="ECO:0007669"/>
    <property type="project" value="UniProtKB-KW"/>
</dbReference>
<dbReference type="Gene3D" id="3.40.50.12240">
    <property type="match status" value="1"/>
</dbReference>